<organism evidence="8 9">
    <name type="scientific">Centaurea solstitialis</name>
    <name type="common">yellow star-thistle</name>
    <dbReference type="NCBI Taxonomy" id="347529"/>
    <lineage>
        <taxon>Eukaryota</taxon>
        <taxon>Viridiplantae</taxon>
        <taxon>Streptophyta</taxon>
        <taxon>Embryophyta</taxon>
        <taxon>Tracheophyta</taxon>
        <taxon>Spermatophyta</taxon>
        <taxon>Magnoliopsida</taxon>
        <taxon>eudicotyledons</taxon>
        <taxon>Gunneridae</taxon>
        <taxon>Pentapetalae</taxon>
        <taxon>asterids</taxon>
        <taxon>campanulids</taxon>
        <taxon>Asterales</taxon>
        <taxon>Asteraceae</taxon>
        <taxon>Carduoideae</taxon>
        <taxon>Cardueae</taxon>
        <taxon>Centaureinae</taxon>
        <taxon>Centaurea</taxon>
    </lineage>
</organism>
<dbReference type="SUPFAM" id="SSF47459">
    <property type="entry name" value="HLH, helix-loop-helix DNA-binding domain"/>
    <property type="match status" value="1"/>
</dbReference>
<evidence type="ECO:0000259" key="7">
    <source>
        <dbReference type="PROSITE" id="PS50888"/>
    </source>
</evidence>
<dbReference type="PANTHER" id="PTHR46684:SF16">
    <property type="entry name" value="TRANSCRIPTION FACTOR BHLH67-LIKE ISOFORM X2"/>
    <property type="match status" value="1"/>
</dbReference>
<accession>A0AA38SVT9</accession>
<evidence type="ECO:0000313" key="9">
    <source>
        <dbReference type="Proteomes" id="UP001172457"/>
    </source>
</evidence>
<dbReference type="GO" id="GO:0003700">
    <property type="term" value="F:DNA-binding transcription factor activity"/>
    <property type="evidence" value="ECO:0007669"/>
    <property type="project" value="InterPro"/>
</dbReference>
<dbReference type="GO" id="GO:0046983">
    <property type="term" value="F:protein dimerization activity"/>
    <property type="evidence" value="ECO:0007669"/>
    <property type="project" value="InterPro"/>
</dbReference>
<feature type="region of interest" description="Disordered" evidence="6">
    <location>
        <begin position="105"/>
        <end position="143"/>
    </location>
</feature>
<proteinExistence type="predicted"/>
<name>A0AA38SVT9_9ASTR</name>
<dbReference type="PANTHER" id="PTHR46684">
    <property type="entry name" value="TRANSCRIPTION FACTOR FAMA"/>
    <property type="match status" value="1"/>
</dbReference>
<dbReference type="GO" id="GO:0045893">
    <property type="term" value="P:positive regulation of DNA-templated transcription"/>
    <property type="evidence" value="ECO:0007669"/>
    <property type="project" value="TreeGrafter"/>
</dbReference>
<evidence type="ECO:0000256" key="5">
    <source>
        <dbReference type="ARBA" id="ARBA00023242"/>
    </source>
</evidence>
<gene>
    <name evidence="8" type="ORF">OSB04_022262</name>
</gene>
<feature type="region of interest" description="Disordered" evidence="6">
    <location>
        <begin position="211"/>
        <end position="233"/>
    </location>
</feature>
<evidence type="ECO:0000256" key="1">
    <source>
        <dbReference type="ARBA" id="ARBA00004123"/>
    </source>
</evidence>
<reference evidence="8" key="1">
    <citation type="submission" date="2023-03" db="EMBL/GenBank/DDBJ databases">
        <title>Chromosome-scale reference genome and RAD-based genetic map of yellow starthistle (Centaurea solstitialis) reveal putative structural variation and QTLs associated with invader traits.</title>
        <authorList>
            <person name="Reatini B."/>
            <person name="Cang F.A."/>
            <person name="Jiang Q."/>
            <person name="Mckibben M.T.W."/>
            <person name="Barker M.S."/>
            <person name="Rieseberg L.H."/>
            <person name="Dlugosch K.M."/>
        </authorList>
    </citation>
    <scope>NUCLEOTIDE SEQUENCE</scope>
    <source>
        <strain evidence="8">CAN-66</strain>
        <tissue evidence="8">Leaf</tissue>
    </source>
</reference>
<comment type="caution">
    <text evidence="8">The sequence shown here is derived from an EMBL/GenBank/DDBJ whole genome shotgun (WGS) entry which is preliminary data.</text>
</comment>
<dbReference type="CDD" id="cd11448">
    <property type="entry name" value="bHLH_AtFAMA_like"/>
    <property type="match status" value="1"/>
</dbReference>
<dbReference type="InterPro" id="IPR011598">
    <property type="entry name" value="bHLH_dom"/>
</dbReference>
<keyword evidence="4" id="KW-0804">Transcription</keyword>
<dbReference type="EMBL" id="JARYMX010000005">
    <property type="protein sequence ID" value="KAJ9549719.1"/>
    <property type="molecule type" value="Genomic_DNA"/>
</dbReference>
<sequence>MALETLSSNELLNFIIYDTISATPFSCNDSSETTTTTTTTTNPCSSFFFHLQNQNPNPNPNPPLNQFSQGATMEIMSSNSSLTTTTAKMSMAVQAYCSGKNPEKNCANNNGNNQNLGVQGGGGKKKRRRRPRVCKNKEEAETQRMTHIAVERNRRKQMNEHLAVLRSLMPESYVQRGDQASIVGGAIEFVKELEHLLQSLEAQKFLINQQQQQQQQQQREEEDSDFADSGKMLSSGGPPPFSQFFSYPQYTCSQIPNKYTSKSKAAIADIEVTLIETHANLRILSQKRLTQLSKMVACFQTLHLSVLHLNVTTLDPLVLYSVSVKVEEGCRLNSADEIAGAVHQMLRIIEEEATLCVDSIN</sequence>
<evidence type="ECO:0000256" key="2">
    <source>
        <dbReference type="ARBA" id="ARBA00023015"/>
    </source>
</evidence>
<dbReference type="InterPro" id="IPR036638">
    <property type="entry name" value="HLH_DNA-bd_sf"/>
</dbReference>
<dbReference type="Proteomes" id="UP001172457">
    <property type="component" value="Chromosome 5"/>
</dbReference>
<comment type="subcellular location">
    <subcellularLocation>
        <location evidence="1">Nucleus</location>
    </subcellularLocation>
</comment>
<dbReference type="GO" id="GO:0003677">
    <property type="term" value="F:DNA binding"/>
    <property type="evidence" value="ECO:0007669"/>
    <property type="project" value="UniProtKB-KW"/>
</dbReference>
<evidence type="ECO:0000256" key="6">
    <source>
        <dbReference type="SAM" id="MobiDB-lite"/>
    </source>
</evidence>
<keyword evidence="9" id="KW-1185">Reference proteome</keyword>
<evidence type="ECO:0000256" key="3">
    <source>
        <dbReference type="ARBA" id="ARBA00023125"/>
    </source>
</evidence>
<dbReference type="Gene3D" id="4.10.280.10">
    <property type="entry name" value="Helix-loop-helix DNA-binding domain"/>
    <property type="match status" value="1"/>
</dbReference>
<dbReference type="AlphaFoldDB" id="A0AA38SVT9"/>
<feature type="compositionally biased region" description="Low complexity" evidence="6">
    <location>
        <begin position="105"/>
        <end position="117"/>
    </location>
</feature>
<dbReference type="GO" id="GO:0010052">
    <property type="term" value="P:guard cell differentiation"/>
    <property type="evidence" value="ECO:0007669"/>
    <property type="project" value="InterPro"/>
</dbReference>
<keyword evidence="3" id="KW-0238">DNA-binding</keyword>
<feature type="domain" description="BHLH" evidence="7">
    <location>
        <begin position="142"/>
        <end position="193"/>
    </location>
</feature>
<dbReference type="InterPro" id="IPR044283">
    <property type="entry name" value="FAMA/SPEECHLESS/MUTE-like"/>
</dbReference>
<dbReference type="PROSITE" id="PS50888">
    <property type="entry name" value="BHLH"/>
    <property type="match status" value="1"/>
</dbReference>
<feature type="compositionally biased region" description="Basic residues" evidence="6">
    <location>
        <begin position="123"/>
        <end position="134"/>
    </location>
</feature>
<evidence type="ECO:0000256" key="4">
    <source>
        <dbReference type="ARBA" id="ARBA00023163"/>
    </source>
</evidence>
<evidence type="ECO:0000313" key="8">
    <source>
        <dbReference type="EMBL" id="KAJ9549719.1"/>
    </source>
</evidence>
<dbReference type="Pfam" id="PF00010">
    <property type="entry name" value="HLH"/>
    <property type="match status" value="1"/>
</dbReference>
<keyword evidence="5" id="KW-0539">Nucleus</keyword>
<protein>
    <recommendedName>
        <fullName evidence="7">BHLH domain-containing protein</fullName>
    </recommendedName>
</protein>
<dbReference type="GO" id="GO:0005634">
    <property type="term" value="C:nucleus"/>
    <property type="evidence" value="ECO:0007669"/>
    <property type="project" value="UniProtKB-SubCell"/>
</dbReference>
<dbReference type="SMART" id="SM00353">
    <property type="entry name" value="HLH"/>
    <property type="match status" value="1"/>
</dbReference>
<keyword evidence="2" id="KW-0805">Transcription regulation</keyword>